<dbReference type="Pfam" id="PF17389">
    <property type="entry name" value="Bac_rhamnosid6H"/>
    <property type="match status" value="1"/>
</dbReference>
<keyword evidence="7" id="KW-1185">Reference proteome</keyword>
<sequence>MSKEWTAQWIWGGEEESPRNEWRCFRRTFEVSDNPGETQLRISADSRYVLYINGSQVGRGPVRSWAKEQFYDTYEVGHLLKAGQPNTIAVLVMHFGVANFYYILGRGGLIAELSSKQADGSTGTLLVATDESWKTSRLEAHDPSSPRMACQQGFADIYDARNWDENWNRDGYDDSAWQPVHSIGAVGSGPWKKLVPRDIPFLTEEKMMPSRIESFQWVKTPAWTGAFDLRAAFVPGTKTHADNTAYSGYLATLLVLKQSAKVTLGFAGGLRTENVFVDGKRCADWYGTLPERFSDLQLDAGEHLLLVDISASDHGGSYHIAVDSEEAFELRYPVGGDAAGATPFAMVGPFDTVVNVTYKGVRSLNLTEQKYLAAAGIKNAQELEAFKEWVQPLSAAYYNEQDVLGANMWRTEAIRANVTTQMEQGIIASPEPALIPVSAEGYDSELVIDFGKEWSGFIGFEVEAEAGTIIDLYGLEYMNGEYRQHTYGLDNTIRYICREGRQQYLSPVRRGFRHLILTVRGASKPVKLYDVYVNQSNYPVTEAGAFQSSDPLLNQIWEISRHTTRLCMEDTFVDCPAYEQVFWVGDSRNEALVNFYVYGSLDIVKRCLNLVPGSADITPLYLDQVPSAWNSVIPNWTFFWAIACAEYVEHTGDKVYAAEIWPAVRHTLEHYLTHIDDSGLLNIKGWNLLDWAPMDQPDDGIVTHQNMFLYKTLRKADELAAAAGEAKGLFQDAADSLHAAINNRLWDEQQEAYLDCIHPDGRRSDIFSMQTQVVANLCHIAEGARKEKVAAYLVQPPKSFVQIGSPFMSFFYYEALSQAGHYELMLEDIRTNYGQMIEHDATTCWEMYPNFAENRASADMLTRSHCHAWSAAPGYFLGESILGVKRVEDGWRRAAIAPQPCGLTWAKGKVPLPQGGRIEVEWRVERSILKLDVTAPEEVELDIVIPEGLTGEVHIVKTKENVSVAHV</sequence>
<dbReference type="SUPFAM" id="SSF48208">
    <property type="entry name" value="Six-hairpin glycosidases"/>
    <property type="match status" value="1"/>
</dbReference>
<evidence type="ECO:0008006" key="8">
    <source>
        <dbReference type="Google" id="ProtNLM"/>
    </source>
</evidence>
<dbReference type="PANTHER" id="PTHR34987:SF2">
    <property type="entry name" value="B, PUTATIVE (AFU_ORTHOLOGUE AFUA_7G05040)-RELATED"/>
    <property type="match status" value="1"/>
</dbReference>
<dbReference type="Pfam" id="PF21557">
    <property type="entry name" value="RhaB_D2"/>
    <property type="match status" value="1"/>
</dbReference>
<dbReference type="InterPro" id="IPR035398">
    <property type="entry name" value="Bac_rhamnosid_C"/>
</dbReference>
<proteinExistence type="predicted"/>
<dbReference type="InterPro" id="IPR008979">
    <property type="entry name" value="Galactose-bd-like_sf"/>
</dbReference>
<dbReference type="Gene3D" id="2.60.420.10">
    <property type="entry name" value="Maltose phosphorylase, domain 3"/>
    <property type="match status" value="1"/>
</dbReference>
<dbReference type="EMBL" id="BMHP01000001">
    <property type="protein sequence ID" value="GGD51107.1"/>
    <property type="molecule type" value="Genomic_DNA"/>
</dbReference>
<accession>A0A917DLY1</accession>
<dbReference type="Pfam" id="PF05592">
    <property type="entry name" value="Bac_rhamnosid"/>
    <property type="match status" value="1"/>
</dbReference>
<name>A0A917DLY1_9BACL</name>
<dbReference type="InterPro" id="IPR035396">
    <property type="entry name" value="Bac_rhamnosid6H"/>
</dbReference>
<dbReference type="InterPro" id="IPR013737">
    <property type="entry name" value="Bac_rhamnosid_N"/>
</dbReference>
<dbReference type="InterPro" id="IPR008902">
    <property type="entry name" value="Rhamnosid_concanavalin"/>
</dbReference>
<dbReference type="Proteomes" id="UP000612456">
    <property type="component" value="Unassembled WGS sequence"/>
</dbReference>
<dbReference type="Gene3D" id="1.50.10.10">
    <property type="match status" value="1"/>
</dbReference>
<evidence type="ECO:0000259" key="2">
    <source>
        <dbReference type="Pfam" id="PF08531"/>
    </source>
</evidence>
<dbReference type="InterPro" id="IPR008928">
    <property type="entry name" value="6-hairpin_glycosidase_sf"/>
</dbReference>
<reference evidence="6" key="1">
    <citation type="journal article" date="2014" name="Int. J. Syst. Evol. Microbiol.">
        <title>Complete genome sequence of Corynebacterium casei LMG S-19264T (=DSM 44701T), isolated from a smear-ripened cheese.</title>
        <authorList>
            <consortium name="US DOE Joint Genome Institute (JGI-PGF)"/>
            <person name="Walter F."/>
            <person name="Albersmeier A."/>
            <person name="Kalinowski J."/>
            <person name="Ruckert C."/>
        </authorList>
    </citation>
    <scope>NUCLEOTIDE SEQUENCE</scope>
    <source>
        <strain evidence="6">CGMCC 1.15178</strain>
    </source>
</reference>
<evidence type="ECO:0000259" key="1">
    <source>
        <dbReference type="Pfam" id="PF05592"/>
    </source>
</evidence>
<gene>
    <name evidence="6" type="ORF">GCM10010911_05810</name>
</gene>
<feature type="domain" description="Alpha-L-rhamnosidase C-terminal" evidence="4">
    <location>
        <begin position="883"/>
        <end position="957"/>
    </location>
</feature>
<dbReference type="InterPro" id="IPR048653">
    <property type="entry name" value="RhaB_D2"/>
</dbReference>
<protein>
    <recommendedName>
        <fullName evidence="8">Alpha-L-rhamnosidase</fullName>
    </recommendedName>
</protein>
<dbReference type="PANTHER" id="PTHR34987">
    <property type="entry name" value="C, PUTATIVE (AFU_ORTHOLOGUE AFUA_3G02880)-RELATED"/>
    <property type="match status" value="1"/>
</dbReference>
<comment type="caution">
    <text evidence="6">The sequence shown here is derived from an EMBL/GenBank/DDBJ whole genome shotgun (WGS) entry which is preliminary data.</text>
</comment>
<evidence type="ECO:0000313" key="6">
    <source>
        <dbReference type="EMBL" id="GGD51107.1"/>
    </source>
</evidence>
<evidence type="ECO:0000313" key="7">
    <source>
        <dbReference type="Proteomes" id="UP000612456"/>
    </source>
</evidence>
<feature type="domain" description="Alpha-L-rhamnosidase six-hairpin glycosidase" evidence="3">
    <location>
        <begin position="542"/>
        <end position="880"/>
    </location>
</feature>
<dbReference type="SUPFAM" id="SSF49785">
    <property type="entry name" value="Galactose-binding domain-like"/>
    <property type="match status" value="1"/>
</dbReference>
<reference evidence="6" key="2">
    <citation type="submission" date="2020-09" db="EMBL/GenBank/DDBJ databases">
        <authorList>
            <person name="Sun Q."/>
            <person name="Zhou Y."/>
        </authorList>
    </citation>
    <scope>NUCLEOTIDE SEQUENCE</scope>
    <source>
        <strain evidence="6">CGMCC 1.15178</strain>
    </source>
</reference>
<dbReference type="GO" id="GO:0005975">
    <property type="term" value="P:carbohydrate metabolic process"/>
    <property type="evidence" value="ECO:0007669"/>
    <property type="project" value="InterPro"/>
</dbReference>
<feature type="domain" description="Bacterial alpha-L-rhamnosidase N-terminal" evidence="2">
    <location>
        <begin position="37"/>
        <end position="183"/>
    </location>
</feature>
<evidence type="ECO:0000259" key="5">
    <source>
        <dbReference type="Pfam" id="PF21557"/>
    </source>
</evidence>
<organism evidence="6 7">
    <name type="scientific">Paenibacillus nasutitermitis</name>
    <dbReference type="NCBI Taxonomy" id="1652958"/>
    <lineage>
        <taxon>Bacteria</taxon>
        <taxon>Bacillati</taxon>
        <taxon>Bacillota</taxon>
        <taxon>Bacilli</taxon>
        <taxon>Bacillales</taxon>
        <taxon>Paenibacillaceae</taxon>
        <taxon>Paenibacillus</taxon>
    </lineage>
</organism>
<feature type="domain" description="Alpha-L-rhamnosidase concanavalin-like" evidence="1">
    <location>
        <begin position="443"/>
        <end position="520"/>
    </location>
</feature>
<dbReference type="RefSeq" id="WP_188988933.1">
    <property type="nucleotide sequence ID" value="NZ_BMHP01000001.1"/>
</dbReference>
<dbReference type="Pfam" id="PF17390">
    <property type="entry name" value="Bac_rhamnosid_C"/>
    <property type="match status" value="1"/>
</dbReference>
<dbReference type="Pfam" id="PF08531">
    <property type="entry name" value="Bac_rhamnosid_N"/>
    <property type="match status" value="1"/>
</dbReference>
<dbReference type="InterPro" id="IPR012341">
    <property type="entry name" value="6hp_glycosidase-like_sf"/>
</dbReference>
<dbReference type="AlphaFoldDB" id="A0A917DLY1"/>
<evidence type="ECO:0000259" key="3">
    <source>
        <dbReference type="Pfam" id="PF17389"/>
    </source>
</evidence>
<evidence type="ECO:0000259" key="4">
    <source>
        <dbReference type="Pfam" id="PF17390"/>
    </source>
</evidence>
<feature type="domain" description="Alpha-L-rhamnosidase" evidence="5">
    <location>
        <begin position="223"/>
        <end position="394"/>
    </location>
</feature>
<dbReference type="Gene3D" id="2.60.120.260">
    <property type="entry name" value="Galactose-binding domain-like"/>
    <property type="match status" value="3"/>
</dbReference>